<feature type="domain" description="Neurogenic mastermind-like N-terminal" evidence="9">
    <location>
        <begin position="31"/>
        <end position="91"/>
    </location>
</feature>
<feature type="compositionally biased region" description="Polar residues" evidence="8">
    <location>
        <begin position="406"/>
        <end position="429"/>
    </location>
</feature>
<keyword evidence="11" id="KW-1185">Reference proteome</keyword>
<dbReference type="PANTHER" id="PTHR15692">
    <property type="entry name" value="MASTERMIND-LIKE"/>
    <property type="match status" value="1"/>
</dbReference>
<dbReference type="InterPro" id="IPR019082">
    <property type="entry name" value="Mastermind-like_N"/>
</dbReference>
<comment type="similarity">
    <text evidence="2">Belongs to the mastermind family.</text>
</comment>
<dbReference type="Proteomes" id="UP000824782">
    <property type="component" value="Unassembled WGS sequence"/>
</dbReference>
<keyword evidence="3" id="KW-0914">Notch signaling pathway</keyword>
<name>A0AAV7CHZ4_ENGPU</name>
<dbReference type="GO" id="GO:0016607">
    <property type="term" value="C:nuclear speck"/>
    <property type="evidence" value="ECO:0007669"/>
    <property type="project" value="UniProtKB-SubCell"/>
</dbReference>
<feature type="region of interest" description="Disordered" evidence="8">
    <location>
        <begin position="334"/>
        <end position="375"/>
    </location>
</feature>
<sequence length="596" mass="65388">MGETAPPQAPAGSLAIGVSNVGLLGGGPVAPRLHSAIVERLRARIAVCRQHHLNCEGRYERSRAESSDRERENTLQLLTLVQHGQGSRKSSKHSKNSCAAPPDYRHHQPQPTQLLSDEAGDNNGGQQGANGLGQRNSALIALQGSLKRRLVVNVSPANNKRSNGGSDNGFLEFKKIKSNECISMGQNMYRAVDGTIQSINGAMPIDQAIHRKNGNMTANDMFNTTLKDIKKEPEENLACSKHLDSRLSHENMFRYGDDNEEQLMDPELQELFNEFTYISVPPMSDIELQNMINITIKQDEPFNIDIGQQNQRSAPSSIPMDKVVIKSEYSQCLNPTRVGSPQMRPSSTGPTFSMSSSPLASSPSATVAQNQGQSQSSCVNRISNWQDLSHAQQLKQMAANRQHNLIQPHQPNTSSNWSNVPPTGQSSRQYGLEKVPSPFRQQQLSPHGTSVSTSPGSQQKAIGNYLYKSSSPNNPAEMMKPQDTNKNSVTSSHLPADHHLGMSKPLFHYSPDHPNHQVSSVLGTQPKAGMQFTPQQPPSSTTSPHDSAQQISTLSNQSLPRPSNFQQKMMPKIPNQPMSGLQYPPVHQQQVRCPPV</sequence>
<dbReference type="Gene3D" id="6.10.250.970">
    <property type="match status" value="1"/>
</dbReference>
<dbReference type="AlphaFoldDB" id="A0AAV7CHZ4"/>
<dbReference type="PANTHER" id="PTHR15692:SF9">
    <property type="entry name" value="MASTERMIND-LIKE PROTEIN 2"/>
    <property type="match status" value="1"/>
</dbReference>
<dbReference type="InterPro" id="IPR046370">
    <property type="entry name" value="MAML_N_sf"/>
</dbReference>
<feature type="compositionally biased region" description="Polar residues" evidence="8">
    <location>
        <begin position="366"/>
        <end position="375"/>
    </location>
</feature>
<evidence type="ECO:0000313" key="10">
    <source>
        <dbReference type="EMBL" id="KAG8584620.1"/>
    </source>
</evidence>
<evidence type="ECO:0000259" key="9">
    <source>
        <dbReference type="SMART" id="SM01275"/>
    </source>
</evidence>
<proteinExistence type="inferred from homology"/>
<feature type="compositionally biased region" description="Low complexity" evidence="8">
    <location>
        <begin position="345"/>
        <end position="365"/>
    </location>
</feature>
<feature type="region of interest" description="Disordered" evidence="8">
    <location>
        <begin position="406"/>
        <end position="596"/>
    </location>
</feature>
<keyword evidence="4" id="KW-0805">Transcription regulation</keyword>
<evidence type="ECO:0000256" key="2">
    <source>
        <dbReference type="ARBA" id="ARBA00008081"/>
    </source>
</evidence>
<feature type="region of interest" description="Disordered" evidence="8">
    <location>
        <begin position="82"/>
        <end position="132"/>
    </location>
</feature>
<protein>
    <recommendedName>
        <fullName evidence="9">Neurogenic mastermind-like N-terminal domain-containing protein</fullName>
    </recommendedName>
</protein>
<dbReference type="GO" id="GO:0007221">
    <property type="term" value="P:positive regulation of transcription of Notch receptor target"/>
    <property type="evidence" value="ECO:0007669"/>
    <property type="project" value="InterPro"/>
</dbReference>
<comment type="caution">
    <text evidence="10">The sequence shown here is derived from an EMBL/GenBank/DDBJ whole genome shotgun (WGS) entry which is preliminary data.</text>
</comment>
<keyword evidence="7" id="KW-0539">Nucleus</keyword>
<feature type="compositionally biased region" description="Polar residues" evidence="8">
    <location>
        <begin position="545"/>
        <end position="567"/>
    </location>
</feature>
<evidence type="ECO:0000256" key="7">
    <source>
        <dbReference type="ARBA" id="ARBA00023242"/>
    </source>
</evidence>
<comment type="subcellular location">
    <subcellularLocation>
        <location evidence="1">Nucleus speckle</location>
    </subcellularLocation>
</comment>
<evidence type="ECO:0000256" key="6">
    <source>
        <dbReference type="ARBA" id="ARBA00023163"/>
    </source>
</evidence>
<feature type="compositionally biased region" description="Gly residues" evidence="8">
    <location>
        <begin position="122"/>
        <end position="131"/>
    </location>
</feature>
<organism evidence="10 11">
    <name type="scientific">Engystomops pustulosus</name>
    <name type="common">Tungara frog</name>
    <name type="synonym">Physalaemus pustulosus</name>
    <dbReference type="NCBI Taxonomy" id="76066"/>
    <lineage>
        <taxon>Eukaryota</taxon>
        <taxon>Metazoa</taxon>
        <taxon>Chordata</taxon>
        <taxon>Craniata</taxon>
        <taxon>Vertebrata</taxon>
        <taxon>Euteleostomi</taxon>
        <taxon>Amphibia</taxon>
        <taxon>Batrachia</taxon>
        <taxon>Anura</taxon>
        <taxon>Neobatrachia</taxon>
        <taxon>Hyloidea</taxon>
        <taxon>Leptodactylidae</taxon>
        <taxon>Leiuperinae</taxon>
        <taxon>Engystomops</taxon>
    </lineage>
</organism>
<feature type="compositionally biased region" description="Polar residues" evidence="8">
    <location>
        <begin position="482"/>
        <end position="493"/>
    </location>
</feature>
<keyword evidence="5" id="KW-0010">Activator</keyword>
<accession>A0AAV7CHZ4</accession>
<gene>
    <name evidence="10" type="ORF">GDO81_004690</name>
</gene>
<feature type="compositionally biased region" description="Polar residues" evidence="8">
    <location>
        <begin position="587"/>
        <end position="596"/>
    </location>
</feature>
<evidence type="ECO:0000256" key="1">
    <source>
        <dbReference type="ARBA" id="ARBA00004324"/>
    </source>
</evidence>
<dbReference type="GO" id="GO:0003713">
    <property type="term" value="F:transcription coactivator activity"/>
    <property type="evidence" value="ECO:0007669"/>
    <property type="project" value="InterPro"/>
</dbReference>
<dbReference type="EMBL" id="WNYA01000002">
    <property type="protein sequence ID" value="KAG8584620.1"/>
    <property type="molecule type" value="Genomic_DNA"/>
</dbReference>
<reference evidence="10" key="1">
    <citation type="thesis" date="2020" institute="ProQuest LLC" country="789 East Eisenhower Parkway, Ann Arbor, MI, USA">
        <title>Comparative Genomics and Chromosome Evolution.</title>
        <authorList>
            <person name="Mudd A.B."/>
        </authorList>
    </citation>
    <scope>NUCLEOTIDE SEQUENCE</scope>
    <source>
        <strain evidence="10">237g6f4</strain>
        <tissue evidence="10">Blood</tissue>
    </source>
</reference>
<evidence type="ECO:0000256" key="3">
    <source>
        <dbReference type="ARBA" id="ARBA00022976"/>
    </source>
</evidence>
<dbReference type="Pfam" id="PF09596">
    <property type="entry name" value="MamL-1"/>
    <property type="match status" value="1"/>
</dbReference>
<dbReference type="InterPro" id="IPR046369">
    <property type="entry name" value="MAML1-3"/>
</dbReference>
<evidence type="ECO:0000256" key="4">
    <source>
        <dbReference type="ARBA" id="ARBA00023015"/>
    </source>
</evidence>
<evidence type="ECO:0000256" key="8">
    <source>
        <dbReference type="SAM" id="MobiDB-lite"/>
    </source>
</evidence>
<feature type="compositionally biased region" description="Polar residues" evidence="8">
    <location>
        <begin position="439"/>
        <end position="474"/>
    </location>
</feature>
<keyword evidence="6" id="KW-0804">Transcription</keyword>
<feature type="compositionally biased region" description="Low complexity" evidence="8">
    <location>
        <begin position="531"/>
        <end position="544"/>
    </location>
</feature>
<dbReference type="SMART" id="SM01275">
    <property type="entry name" value="MamL-1"/>
    <property type="match status" value="1"/>
</dbReference>
<evidence type="ECO:0000256" key="5">
    <source>
        <dbReference type="ARBA" id="ARBA00023159"/>
    </source>
</evidence>
<evidence type="ECO:0000313" key="11">
    <source>
        <dbReference type="Proteomes" id="UP000824782"/>
    </source>
</evidence>